<keyword evidence="3" id="KW-0378">Hydrolase</keyword>
<dbReference type="Proteomes" id="UP001596425">
    <property type="component" value="Unassembled WGS sequence"/>
</dbReference>
<keyword evidence="4" id="KW-1185">Reference proteome</keyword>
<dbReference type="EC" id="3.5.-.-" evidence="3"/>
<keyword evidence="1" id="KW-0732">Signal</keyword>
<feature type="domain" description="Amidohydrolase 3" evidence="2">
    <location>
        <begin position="70"/>
        <end position="546"/>
    </location>
</feature>
<accession>A0ABW1YHS1</accession>
<reference evidence="4" key="1">
    <citation type="journal article" date="2019" name="Int. J. Syst. Evol. Microbiol.">
        <title>The Global Catalogue of Microorganisms (GCM) 10K type strain sequencing project: providing services to taxonomists for standard genome sequencing and annotation.</title>
        <authorList>
            <consortium name="The Broad Institute Genomics Platform"/>
            <consortium name="The Broad Institute Genome Sequencing Center for Infectious Disease"/>
            <person name="Wu L."/>
            <person name="Ma J."/>
        </authorList>
    </citation>
    <scope>NUCLEOTIDE SEQUENCE [LARGE SCALE GENOMIC DNA]</scope>
    <source>
        <strain evidence="4">CGMCC 1.13718</strain>
    </source>
</reference>
<organism evidence="3 4">
    <name type="scientific">Microbulbifer taiwanensis</name>
    <dbReference type="NCBI Taxonomy" id="986746"/>
    <lineage>
        <taxon>Bacteria</taxon>
        <taxon>Pseudomonadati</taxon>
        <taxon>Pseudomonadota</taxon>
        <taxon>Gammaproteobacteria</taxon>
        <taxon>Cellvibrionales</taxon>
        <taxon>Microbulbiferaceae</taxon>
        <taxon>Microbulbifer</taxon>
    </lineage>
</organism>
<evidence type="ECO:0000259" key="2">
    <source>
        <dbReference type="Pfam" id="PF07969"/>
    </source>
</evidence>
<dbReference type="SUPFAM" id="SSF51338">
    <property type="entry name" value="Composite domain of metallo-dependent hydrolases"/>
    <property type="match status" value="1"/>
</dbReference>
<dbReference type="PANTHER" id="PTHR22642">
    <property type="entry name" value="IMIDAZOLONEPROPIONASE"/>
    <property type="match status" value="1"/>
</dbReference>
<proteinExistence type="predicted"/>
<evidence type="ECO:0000313" key="4">
    <source>
        <dbReference type="Proteomes" id="UP001596425"/>
    </source>
</evidence>
<dbReference type="InterPro" id="IPR033932">
    <property type="entry name" value="YtcJ-like"/>
</dbReference>
<sequence>MQPIRTLALLLFSLATLCAQAATLVHNFDGYQATEESLEKFNALVFERGKVLASGDYADLLQRYPQAEKIDAGGRTLLPGLIDAHGHVLGLGRLQQQLELRDLDLTQTLQAIERFSENLDPDQWLLGRGWNQVLWPGKQFPTRIQLDALQIDAPIWLRRIDGHAGWANSAALKRAGIDRNTKSPDGGEILRGKNGEPTGVLIDNAMALLEQAIPAPNLQQDKESLRTAFNLALSLGLTGVHDAGIDAQTLRAYRQLADEKAIPLRAYPMVSVDNDNLAETLGAGHIGSPAERLYVRSIKLSADGALGSRGAALLEPYHDAPGEKGLLLYPESKILSLLKLAIENDFQVNVHAIGDRANHIVLDHLQSLQEKNDQKPLRHRVEHAQVLTPKDIPRFVELDLIASMQPTHATSDKNMAGDRLGEKRLAGAYAWRTFLQQGTRIAGGSDFPVEPANPLFGIHAAVTRRDRAGVPSKGWRVDEAMTLEQALRAFTLDAAYASHQEKVIGSLEPGKFADFILLDRDIFAMDSQEIWKVQVMETWVEGEKVYVR</sequence>
<name>A0ABW1YHS1_9GAMM</name>
<comment type="caution">
    <text evidence="3">The sequence shown here is derived from an EMBL/GenBank/DDBJ whole genome shotgun (WGS) entry which is preliminary data.</text>
</comment>
<dbReference type="InterPro" id="IPR032466">
    <property type="entry name" value="Metal_Hydrolase"/>
</dbReference>
<evidence type="ECO:0000256" key="1">
    <source>
        <dbReference type="SAM" id="SignalP"/>
    </source>
</evidence>
<dbReference type="CDD" id="cd01300">
    <property type="entry name" value="YtcJ_like"/>
    <property type="match status" value="1"/>
</dbReference>
<dbReference type="PANTHER" id="PTHR22642:SF2">
    <property type="entry name" value="PROTEIN LONG AFTER FAR-RED 3"/>
    <property type="match status" value="1"/>
</dbReference>
<evidence type="ECO:0000313" key="3">
    <source>
        <dbReference type="EMBL" id="MFC6631973.1"/>
    </source>
</evidence>
<feature type="signal peptide" evidence="1">
    <location>
        <begin position="1"/>
        <end position="21"/>
    </location>
</feature>
<dbReference type="EMBL" id="JBHSVR010000001">
    <property type="protein sequence ID" value="MFC6631973.1"/>
    <property type="molecule type" value="Genomic_DNA"/>
</dbReference>
<gene>
    <name evidence="3" type="ORF">ACFQBM_01700</name>
</gene>
<protein>
    <submittedName>
        <fullName evidence="3">Amidohydrolase</fullName>
        <ecNumber evidence="3">3.5.-.-</ecNumber>
    </submittedName>
</protein>
<dbReference type="SUPFAM" id="SSF51556">
    <property type="entry name" value="Metallo-dependent hydrolases"/>
    <property type="match status" value="1"/>
</dbReference>
<dbReference type="InterPro" id="IPR013108">
    <property type="entry name" value="Amidohydro_3"/>
</dbReference>
<dbReference type="Gene3D" id="3.10.310.70">
    <property type="match status" value="1"/>
</dbReference>
<dbReference type="RefSeq" id="WP_193194371.1">
    <property type="nucleotide sequence ID" value="NZ_JACZFR010000059.1"/>
</dbReference>
<dbReference type="Gene3D" id="3.20.20.140">
    <property type="entry name" value="Metal-dependent hydrolases"/>
    <property type="match status" value="1"/>
</dbReference>
<feature type="chain" id="PRO_5045732257" evidence="1">
    <location>
        <begin position="22"/>
        <end position="548"/>
    </location>
</feature>
<dbReference type="GO" id="GO:0016787">
    <property type="term" value="F:hydrolase activity"/>
    <property type="evidence" value="ECO:0007669"/>
    <property type="project" value="UniProtKB-KW"/>
</dbReference>
<dbReference type="Gene3D" id="2.30.40.10">
    <property type="entry name" value="Urease, subunit C, domain 1"/>
    <property type="match status" value="1"/>
</dbReference>
<dbReference type="Pfam" id="PF07969">
    <property type="entry name" value="Amidohydro_3"/>
    <property type="match status" value="1"/>
</dbReference>
<dbReference type="InterPro" id="IPR011059">
    <property type="entry name" value="Metal-dep_hydrolase_composite"/>
</dbReference>